<name>A0A072NUI2_9EURO</name>
<dbReference type="EMBL" id="AMGV01000023">
    <property type="protein sequence ID" value="KEF51534.1"/>
    <property type="molecule type" value="Genomic_DNA"/>
</dbReference>
<sequence>MSRASEEGTSRDSHRSRVQKYIRSSTALLATCILEWSRLRLLAAFTVPQAAPTDRLTDEYNMSARTDLVVDTYGLNVKSEYWGADRDDYRPDSFRCALSILALRLRPATMSREARRRIDPVNHYGDYGSEIHSAYPHGRVVKLAGRQGDLN</sequence>
<dbReference type="GO" id="GO:0005506">
    <property type="term" value="F:iron ion binding"/>
    <property type="evidence" value="ECO:0007669"/>
    <property type="project" value="InterPro"/>
</dbReference>
<dbReference type="GO" id="GO:0016705">
    <property type="term" value="F:oxidoreductase activity, acting on paired donors, with incorporation or reduction of molecular oxygen"/>
    <property type="evidence" value="ECO:0007669"/>
    <property type="project" value="InterPro"/>
</dbReference>
<dbReference type="InterPro" id="IPR036396">
    <property type="entry name" value="Cyt_P450_sf"/>
</dbReference>
<dbReference type="RefSeq" id="XP_013254124.1">
    <property type="nucleotide sequence ID" value="XM_013398670.1"/>
</dbReference>
<dbReference type="AlphaFoldDB" id="A0A072NUI2"/>
<gene>
    <name evidence="1" type="ORF">A1O9_12451</name>
</gene>
<dbReference type="OrthoDB" id="2789670at2759"/>
<dbReference type="GO" id="GO:0020037">
    <property type="term" value="F:heme binding"/>
    <property type="evidence" value="ECO:0007669"/>
    <property type="project" value="InterPro"/>
</dbReference>
<dbReference type="Gene3D" id="1.10.630.10">
    <property type="entry name" value="Cytochrome P450"/>
    <property type="match status" value="1"/>
</dbReference>
<proteinExistence type="predicted"/>
<reference evidence="1 2" key="1">
    <citation type="submission" date="2013-03" db="EMBL/GenBank/DDBJ databases">
        <title>The Genome Sequence of Exophiala aquamarina CBS 119918.</title>
        <authorList>
            <consortium name="The Broad Institute Genomics Platform"/>
            <person name="Cuomo C."/>
            <person name="de Hoog S."/>
            <person name="Gorbushina A."/>
            <person name="Walker B."/>
            <person name="Young S.K."/>
            <person name="Zeng Q."/>
            <person name="Gargeya S."/>
            <person name="Fitzgerald M."/>
            <person name="Haas B."/>
            <person name="Abouelleil A."/>
            <person name="Allen A.W."/>
            <person name="Alvarado L."/>
            <person name="Arachchi H.M."/>
            <person name="Berlin A.M."/>
            <person name="Chapman S.B."/>
            <person name="Gainer-Dewar J."/>
            <person name="Goldberg J."/>
            <person name="Griggs A."/>
            <person name="Gujja S."/>
            <person name="Hansen M."/>
            <person name="Howarth C."/>
            <person name="Imamovic A."/>
            <person name="Ireland A."/>
            <person name="Larimer J."/>
            <person name="McCowan C."/>
            <person name="Murphy C."/>
            <person name="Pearson M."/>
            <person name="Poon T.W."/>
            <person name="Priest M."/>
            <person name="Roberts A."/>
            <person name="Saif S."/>
            <person name="Shea T."/>
            <person name="Sisk P."/>
            <person name="Sykes S."/>
            <person name="Wortman J."/>
            <person name="Nusbaum C."/>
            <person name="Birren B."/>
        </authorList>
    </citation>
    <scope>NUCLEOTIDE SEQUENCE [LARGE SCALE GENOMIC DNA]</scope>
    <source>
        <strain evidence="1 2">CBS 119918</strain>
    </source>
</reference>
<dbReference type="GeneID" id="25287345"/>
<evidence type="ECO:0000313" key="2">
    <source>
        <dbReference type="Proteomes" id="UP000027920"/>
    </source>
</evidence>
<dbReference type="GO" id="GO:0004497">
    <property type="term" value="F:monooxygenase activity"/>
    <property type="evidence" value="ECO:0007669"/>
    <property type="project" value="InterPro"/>
</dbReference>
<organism evidence="1 2">
    <name type="scientific">Exophiala aquamarina CBS 119918</name>
    <dbReference type="NCBI Taxonomy" id="1182545"/>
    <lineage>
        <taxon>Eukaryota</taxon>
        <taxon>Fungi</taxon>
        <taxon>Dikarya</taxon>
        <taxon>Ascomycota</taxon>
        <taxon>Pezizomycotina</taxon>
        <taxon>Eurotiomycetes</taxon>
        <taxon>Chaetothyriomycetidae</taxon>
        <taxon>Chaetothyriales</taxon>
        <taxon>Herpotrichiellaceae</taxon>
        <taxon>Exophiala</taxon>
    </lineage>
</organism>
<dbReference type="HOGENOM" id="CLU_1731466_0_0_1"/>
<keyword evidence="2" id="KW-1185">Reference proteome</keyword>
<evidence type="ECO:0000313" key="1">
    <source>
        <dbReference type="EMBL" id="KEF51534.1"/>
    </source>
</evidence>
<dbReference type="VEuPathDB" id="FungiDB:A1O9_12451"/>
<protein>
    <submittedName>
        <fullName evidence="1">Uncharacterized protein</fullName>
    </submittedName>
</protein>
<comment type="caution">
    <text evidence="1">The sequence shown here is derived from an EMBL/GenBank/DDBJ whole genome shotgun (WGS) entry which is preliminary data.</text>
</comment>
<dbReference type="SUPFAM" id="SSF48264">
    <property type="entry name" value="Cytochrome P450"/>
    <property type="match status" value="1"/>
</dbReference>
<accession>A0A072NUI2</accession>
<dbReference type="Proteomes" id="UP000027920">
    <property type="component" value="Unassembled WGS sequence"/>
</dbReference>
<dbReference type="STRING" id="1182545.A0A072NUI2"/>